<name>A0AAV7WVZ5_PLEWA</name>
<dbReference type="Proteomes" id="UP001066276">
    <property type="component" value="Chromosome 1_1"/>
</dbReference>
<gene>
    <name evidence="2" type="ORF">NDU88_004499</name>
</gene>
<evidence type="ECO:0000256" key="1">
    <source>
        <dbReference type="SAM" id="MobiDB-lite"/>
    </source>
</evidence>
<reference evidence="2" key="1">
    <citation type="journal article" date="2022" name="bioRxiv">
        <title>Sequencing and chromosome-scale assembly of the giantPleurodeles waltlgenome.</title>
        <authorList>
            <person name="Brown T."/>
            <person name="Elewa A."/>
            <person name="Iarovenko S."/>
            <person name="Subramanian E."/>
            <person name="Araus A.J."/>
            <person name="Petzold A."/>
            <person name="Susuki M."/>
            <person name="Suzuki K.-i.T."/>
            <person name="Hayashi T."/>
            <person name="Toyoda A."/>
            <person name="Oliveira C."/>
            <person name="Osipova E."/>
            <person name="Leigh N.D."/>
            <person name="Simon A."/>
            <person name="Yun M.H."/>
        </authorList>
    </citation>
    <scope>NUCLEOTIDE SEQUENCE</scope>
    <source>
        <strain evidence="2">20211129_DDA</strain>
        <tissue evidence="2">Liver</tissue>
    </source>
</reference>
<feature type="region of interest" description="Disordered" evidence="1">
    <location>
        <begin position="37"/>
        <end position="61"/>
    </location>
</feature>
<evidence type="ECO:0000313" key="3">
    <source>
        <dbReference type="Proteomes" id="UP001066276"/>
    </source>
</evidence>
<feature type="region of interest" description="Disordered" evidence="1">
    <location>
        <begin position="86"/>
        <end position="114"/>
    </location>
</feature>
<dbReference type="AlphaFoldDB" id="A0AAV7WVZ5"/>
<evidence type="ECO:0000313" key="2">
    <source>
        <dbReference type="EMBL" id="KAJ1216901.1"/>
    </source>
</evidence>
<keyword evidence="3" id="KW-1185">Reference proteome</keyword>
<proteinExistence type="predicted"/>
<accession>A0AAV7WVZ5</accession>
<dbReference type="EMBL" id="JANPWB010000001">
    <property type="protein sequence ID" value="KAJ1216901.1"/>
    <property type="molecule type" value="Genomic_DNA"/>
</dbReference>
<comment type="caution">
    <text evidence="2">The sequence shown here is derived from an EMBL/GenBank/DDBJ whole genome shotgun (WGS) entry which is preliminary data.</text>
</comment>
<sequence length="114" mass="13211">MDQREAQFFTVVDAICYRLKRWGYKPPVEEEWFQVPRRQEQKQRRKARQRRLPTIPSKEKAMMERARVVADLCQTSLETVNQCEAQKTGLGGSSEENLVCDADGNLEAPRGSPR</sequence>
<organism evidence="2 3">
    <name type="scientific">Pleurodeles waltl</name>
    <name type="common">Iberian ribbed newt</name>
    <dbReference type="NCBI Taxonomy" id="8319"/>
    <lineage>
        <taxon>Eukaryota</taxon>
        <taxon>Metazoa</taxon>
        <taxon>Chordata</taxon>
        <taxon>Craniata</taxon>
        <taxon>Vertebrata</taxon>
        <taxon>Euteleostomi</taxon>
        <taxon>Amphibia</taxon>
        <taxon>Batrachia</taxon>
        <taxon>Caudata</taxon>
        <taxon>Salamandroidea</taxon>
        <taxon>Salamandridae</taxon>
        <taxon>Pleurodelinae</taxon>
        <taxon>Pleurodeles</taxon>
    </lineage>
</organism>
<protein>
    <submittedName>
        <fullName evidence="2">Uncharacterized protein</fullName>
    </submittedName>
</protein>